<accession>A0A8B9TM00</accession>
<organism evidence="2 3">
    <name type="scientific">Anas platyrhynchos</name>
    <name type="common">Mallard</name>
    <name type="synonym">Anas boschas</name>
    <dbReference type="NCBI Taxonomy" id="8839"/>
    <lineage>
        <taxon>Eukaryota</taxon>
        <taxon>Metazoa</taxon>
        <taxon>Chordata</taxon>
        <taxon>Craniata</taxon>
        <taxon>Vertebrata</taxon>
        <taxon>Euteleostomi</taxon>
        <taxon>Archelosauria</taxon>
        <taxon>Archosauria</taxon>
        <taxon>Dinosauria</taxon>
        <taxon>Saurischia</taxon>
        <taxon>Theropoda</taxon>
        <taxon>Coelurosauria</taxon>
        <taxon>Aves</taxon>
        <taxon>Neognathae</taxon>
        <taxon>Galloanserae</taxon>
        <taxon>Anseriformes</taxon>
        <taxon>Anatidae</taxon>
        <taxon>Anatinae</taxon>
        <taxon>Anas</taxon>
    </lineage>
</organism>
<dbReference type="Proteomes" id="UP000694400">
    <property type="component" value="Chromosome 4"/>
</dbReference>
<dbReference type="Gene3D" id="1.25.10.10">
    <property type="entry name" value="Leucine-rich Repeat Variant"/>
    <property type="match status" value="1"/>
</dbReference>
<proteinExistence type="predicted"/>
<dbReference type="AlphaFoldDB" id="A0A8B9TM00"/>
<reference evidence="2" key="1">
    <citation type="submission" date="2019-08" db="EMBL/GenBank/DDBJ databases">
        <title>Three high-quality genomes provides insights into domestication of ducks.</title>
        <authorList>
            <person name="Hou Z.C."/>
            <person name="Zhu F."/>
            <person name="Yin Z.T."/>
            <person name="Zhang F."/>
        </authorList>
    </citation>
    <scope>NUCLEOTIDE SEQUENCE [LARGE SCALE GENOMIC DNA]</scope>
</reference>
<dbReference type="GO" id="GO:0005737">
    <property type="term" value="C:cytoplasm"/>
    <property type="evidence" value="ECO:0007669"/>
    <property type="project" value="TreeGrafter"/>
</dbReference>
<dbReference type="SUPFAM" id="SSF48371">
    <property type="entry name" value="ARM repeat"/>
    <property type="match status" value="1"/>
</dbReference>
<name>A0A8B9TM00_ANAPL</name>
<reference evidence="2" key="3">
    <citation type="submission" date="2025-09" db="UniProtKB">
        <authorList>
            <consortium name="Ensembl"/>
        </authorList>
    </citation>
    <scope>IDENTIFICATION</scope>
</reference>
<dbReference type="InterPro" id="IPR011989">
    <property type="entry name" value="ARM-like"/>
</dbReference>
<dbReference type="InterPro" id="IPR016024">
    <property type="entry name" value="ARM-type_fold"/>
</dbReference>
<evidence type="ECO:0000313" key="3">
    <source>
        <dbReference type="Proteomes" id="UP000694400"/>
    </source>
</evidence>
<evidence type="ECO:0000313" key="2">
    <source>
        <dbReference type="Ensembl" id="ENSAPLP00020022832.1"/>
    </source>
</evidence>
<reference evidence="2" key="2">
    <citation type="submission" date="2025-08" db="UniProtKB">
        <authorList>
            <consortium name="Ensembl"/>
        </authorList>
    </citation>
    <scope>IDENTIFICATION</scope>
</reference>
<dbReference type="InterPro" id="IPR045206">
    <property type="entry name" value="Maestro_heat-like_prot"/>
</dbReference>
<dbReference type="Pfam" id="PF23227">
    <property type="entry name" value="HEAT_MROH2B_C"/>
    <property type="match status" value="1"/>
</dbReference>
<dbReference type="Ensembl" id="ENSAPLT00020024653.1">
    <property type="protein sequence ID" value="ENSAPLP00020022832.1"/>
    <property type="gene ID" value="ENSAPLG00020015892.1"/>
</dbReference>
<dbReference type="PANTHER" id="PTHR23120">
    <property type="entry name" value="MAESTRO-RELATED HEAT DOMAIN-CONTAINING"/>
    <property type="match status" value="1"/>
</dbReference>
<feature type="domain" description="Maestro/Maestro-like HEAT-repeats" evidence="1">
    <location>
        <begin position="15"/>
        <end position="200"/>
    </location>
</feature>
<protein>
    <recommendedName>
        <fullName evidence="1">Maestro/Maestro-like HEAT-repeats domain-containing protein</fullName>
    </recommendedName>
</protein>
<dbReference type="InterPro" id="IPR055406">
    <property type="entry name" value="HEAT_Maestro"/>
</dbReference>
<sequence length="268" mass="29304">MKEPPLEKRNVLKTLRVLAEKAQHRSSTIRQLAARALGNAAGSMPVEVRWISLQVVQVLQQSLADTACPEVVAESMLALAELVRVLQAVNLGSAFEDIARATKMFFESYLRYSALRLYSVLASSASSKRSFFAGEVAETWVSLFLHLRDPDFAVASMCKITFRLCVPFMGLRRPREIISLCKRLGAQELQDALCTHLVSKLCSSETSGPCPGSLRGVRGAACVAGRDWAMAIPPGHPLPLPFPLSQLAEGQQKASFWTPVNLCLPVLP</sequence>
<evidence type="ECO:0000259" key="1">
    <source>
        <dbReference type="Pfam" id="PF23227"/>
    </source>
</evidence>
<dbReference type="PANTHER" id="PTHR23120:SF22">
    <property type="entry name" value="MAESTRO HEAT-LIKE REPEAT-CONTAINING PROTEIN FAMILY MEMBER 2B"/>
    <property type="match status" value="1"/>
</dbReference>